<keyword evidence="6" id="KW-1185">Reference proteome</keyword>
<accession>A0ABU0E809</accession>
<dbReference type="InterPro" id="IPR011608">
    <property type="entry name" value="PRD"/>
</dbReference>
<dbReference type="InterPro" id="IPR036650">
    <property type="entry name" value="CAT_RNA-bd_dom_sf"/>
</dbReference>
<dbReference type="Pfam" id="PF00874">
    <property type="entry name" value="PRD"/>
    <property type="match status" value="2"/>
</dbReference>
<keyword evidence="3" id="KW-0804">Transcription</keyword>
<dbReference type="InterPro" id="IPR050661">
    <property type="entry name" value="BglG_antiterminators"/>
</dbReference>
<evidence type="ECO:0000256" key="3">
    <source>
        <dbReference type="ARBA" id="ARBA00023163"/>
    </source>
</evidence>
<dbReference type="Gene3D" id="1.10.1790.10">
    <property type="entry name" value="PRD domain"/>
    <property type="match status" value="2"/>
</dbReference>
<dbReference type="PANTHER" id="PTHR30185:SF18">
    <property type="entry name" value="TRANSCRIPTIONAL REGULATOR MTLR"/>
    <property type="match status" value="1"/>
</dbReference>
<proteinExistence type="predicted"/>
<dbReference type="PROSITE" id="PS51372">
    <property type="entry name" value="PRD_2"/>
    <property type="match status" value="2"/>
</dbReference>
<protein>
    <submittedName>
        <fullName evidence="5">Beta-glucoside operon transcriptional antiterminator</fullName>
    </submittedName>
</protein>
<evidence type="ECO:0000313" key="6">
    <source>
        <dbReference type="Proteomes" id="UP001230220"/>
    </source>
</evidence>
<feature type="domain" description="PRD" evidence="4">
    <location>
        <begin position="170"/>
        <end position="278"/>
    </location>
</feature>
<comment type="caution">
    <text evidence="5">The sequence shown here is derived from an EMBL/GenBank/DDBJ whole genome shotgun (WGS) entry which is preliminary data.</text>
</comment>
<keyword evidence="1" id="KW-0677">Repeat</keyword>
<evidence type="ECO:0000313" key="5">
    <source>
        <dbReference type="EMBL" id="MDQ0363022.1"/>
    </source>
</evidence>
<organism evidence="5 6">
    <name type="scientific">Breznakia pachnodae</name>
    <dbReference type="NCBI Taxonomy" id="265178"/>
    <lineage>
        <taxon>Bacteria</taxon>
        <taxon>Bacillati</taxon>
        <taxon>Bacillota</taxon>
        <taxon>Erysipelotrichia</taxon>
        <taxon>Erysipelotrichales</taxon>
        <taxon>Erysipelotrichaceae</taxon>
        <taxon>Breznakia</taxon>
    </lineage>
</organism>
<keyword evidence="2" id="KW-0805">Transcription regulation</keyword>
<dbReference type="PANTHER" id="PTHR30185">
    <property type="entry name" value="CRYPTIC BETA-GLUCOSIDE BGL OPERON ANTITERMINATOR"/>
    <property type="match status" value="1"/>
</dbReference>
<dbReference type="Proteomes" id="UP001230220">
    <property type="component" value="Unassembled WGS sequence"/>
</dbReference>
<dbReference type="SMART" id="SM01061">
    <property type="entry name" value="CAT_RBD"/>
    <property type="match status" value="1"/>
</dbReference>
<dbReference type="SUPFAM" id="SSF63520">
    <property type="entry name" value="PTS-regulatory domain, PRD"/>
    <property type="match status" value="2"/>
</dbReference>
<evidence type="ECO:0000259" key="4">
    <source>
        <dbReference type="PROSITE" id="PS51372"/>
    </source>
</evidence>
<dbReference type="Pfam" id="PF03123">
    <property type="entry name" value="CAT_RBD"/>
    <property type="match status" value="1"/>
</dbReference>
<evidence type="ECO:0000256" key="2">
    <source>
        <dbReference type="ARBA" id="ARBA00023015"/>
    </source>
</evidence>
<dbReference type="Gene3D" id="2.30.24.10">
    <property type="entry name" value="CAT RNA-binding domain"/>
    <property type="match status" value="1"/>
</dbReference>
<dbReference type="InterPro" id="IPR036634">
    <property type="entry name" value="PRD_sf"/>
</dbReference>
<name>A0ABU0E809_9FIRM</name>
<feature type="domain" description="PRD" evidence="4">
    <location>
        <begin position="64"/>
        <end position="169"/>
    </location>
</feature>
<dbReference type="EMBL" id="JAUSUR010000009">
    <property type="protein sequence ID" value="MDQ0363022.1"/>
    <property type="molecule type" value="Genomic_DNA"/>
</dbReference>
<reference evidence="5 6" key="1">
    <citation type="submission" date="2023-07" db="EMBL/GenBank/DDBJ databases">
        <title>Genomic Encyclopedia of Type Strains, Phase IV (KMG-IV): sequencing the most valuable type-strain genomes for metagenomic binning, comparative biology and taxonomic classification.</title>
        <authorList>
            <person name="Goeker M."/>
        </authorList>
    </citation>
    <scope>NUCLEOTIDE SEQUENCE [LARGE SCALE GENOMIC DNA]</scope>
    <source>
        <strain evidence="5 6">DSM 16784</strain>
    </source>
</reference>
<dbReference type="SUPFAM" id="SSF50151">
    <property type="entry name" value="SacY-like RNA-binding domain"/>
    <property type="match status" value="1"/>
</dbReference>
<sequence length="278" mass="32774">MKIIRIYNNNVIHAYIDEKEIIAIGKGLAFGYKSGDDVPEEKAEKIFELTNTFSPTYIQDLFKELDINNLKFIESIVAYIEEELSTKFSSSAFLSLYDHINVANRRVDEQKNVPNLMNNELSKYYKKEYEIAKKVVEMMGEFFKKEFPLSEVSFITIHIIDLEMNIKINNIDEITSMIKMISEKVNEQFLNINQSSADYERFLIHLRYFSERVITENRGEDSSNIVNIYEKFQLEFDKQYAVVKTIVELIKKYNGYYVSIDEQFYLLIHIVKITESNK</sequence>
<dbReference type="InterPro" id="IPR004341">
    <property type="entry name" value="CAT_RNA-bd_dom"/>
</dbReference>
<dbReference type="RefSeq" id="WP_307411466.1">
    <property type="nucleotide sequence ID" value="NZ_JAUSUR010000009.1"/>
</dbReference>
<evidence type="ECO:0000256" key="1">
    <source>
        <dbReference type="ARBA" id="ARBA00022737"/>
    </source>
</evidence>
<gene>
    <name evidence="5" type="ORF">J2S15_003783</name>
</gene>